<keyword evidence="3" id="KW-0687">Ribonucleoprotein</keyword>
<accession>A0A7J7EAF1</accession>
<dbReference type="InterPro" id="IPR001377">
    <property type="entry name" value="Ribosomal_eS6"/>
</dbReference>
<dbReference type="Pfam" id="PF01092">
    <property type="entry name" value="Ribosomal_S6e"/>
    <property type="match status" value="1"/>
</dbReference>
<evidence type="ECO:0000256" key="5">
    <source>
        <dbReference type="ARBA" id="ARBA00035403"/>
    </source>
</evidence>
<keyword evidence="7" id="KW-1185">Reference proteome</keyword>
<dbReference type="GO" id="GO:0005840">
    <property type="term" value="C:ribosome"/>
    <property type="evidence" value="ECO:0007669"/>
    <property type="project" value="UniProtKB-KW"/>
</dbReference>
<dbReference type="AlphaFoldDB" id="A0A7J7EAF1"/>
<evidence type="ECO:0000313" key="7">
    <source>
        <dbReference type="Proteomes" id="UP000551758"/>
    </source>
</evidence>
<evidence type="ECO:0000313" key="6">
    <source>
        <dbReference type="EMBL" id="KAF5912687.1"/>
    </source>
</evidence>
<dbReference type="EMBL" id="JACDTQ010003801">
    <property type="protein sequence ID" value="KAF5912687.1"/>
    <property type="molecule type" value="Genomic_DNA"/>
</dbReference>
<evidence type="ECO:0000256" key="2">
    <source>
        <dbReference type="ARBA" id="ARBA00022980"/>
    </source>
</evidence>
<protein>
    <recommendedName>
        <fullName evidence="4">Small ribosomal subunit protein eS6</fullName>
    </recommendedName>
    <alternativeName>
        <fullName evidence="5">40S ribosomal protein S6</fullName>
    </alternativeName>
</protein>
<keyword evidence="2" id="KW-0689">Ribosomal protein</keyword>
<proteinExistence type="inferred from homology"/>
<gene>
    <name evidence="6" type="ORF">HPG69_007676</name>
</gene>
<evidence type="ECO:0000256" key="4">
    <source>
        <dbReference type="ARBA" id="ARBA00035278"/>
    </source>
</evidence>
<name>A0A7J7EAF1_DICBM</name>
<dbReference type="GO" id="GO:1990904">
    <property type="term" value="C:ribonucleoprotein complex"/>
    <property type="evidence" value="ECO:0007669"/>
    <property type="project" value="UniProtKB-KW"/>
</dbReference>
<evidence type="ECO:0000256" key="1">
    <source>
        <dbReference type="ARBA" id="ARBA00009312"/>
    </source>
</evidence>
<comment type="similarity">
    <text evidence="1">Belongs to the eukaryotic ribosomal protein eS6 family.</text>
</comment>
<evidence type="ECO:0000256" key="3">
    <source>
        <dbReference type="ARBA" id="ARBA00023274"/>
    </source>
</evidence>
<sequence>MMNANSYLYEKGMGTEVAADALGEEWKGCVVQVCDENDQQGFPMKQAVWTRSCVCLLLSCIEDTNLSVLNLVIVIKREKHIPGLPDTTVPYCRGPKRASRICKFSGSLKKMMSPMCCEKAPEQRR</sequence>
<dbReference type="Proteomes" id="UP000551758">
    <property type="component" value="Unassembled WGS sequence"/>
</dbReference>
<dbReference type="GO" id="GO:0003735">
    <property type="term" value="F:structural constituent of ribosome"/>
    <property type="evidence" value="ECO:0007669"/>
    <property type="project" value="InterPro"/>
</dbReference>
<dbReference type="PANTHER" id="PTHR11502">
    <property type="entry name" value="40S RIBOSOMAL PROTEIN S6"/>
    <property type="match status" value="1"/>
</dbReference>
<organism evidence="6 7">
    <name type="scientific">Diceros bicornis minor</name>
    <name type="common">South-central black rhinoceros</name>
    <dbReference type="NCBI Taxonomy" id="77932"/>
    <lineage>
        <taxon>Eukaryota</taxon>
        <taxon>Metazoa</taxon>
        <taxon>Chordata</taxon>
        <taxon>Craniata</taxon>
        <taxon>Vertebrata</taxon>
        <taxon>Euteleostomi</taxon>
        <taxon>Mammalia</taxon>
        <taxon>Eutheria</taxon>
        <taxon>Laurasiatheria</taxon>
        <taxon>Perissodactyla</taxon>
        <taxon>Rhinocerotidae</taxon>
        <taxon>Diceros</taxon>
    </lineage>
</organism>
<comment type="caution">
    <text evidence="6">The sequence shown here is derived from an EMBL/GenBank/DDBJ whole genome shotgun (WGS) entry which is preliminary data.</text>
</comment>
<dbReference type="SMART" id="SM01405">
    <property type="entry name" value="Ribosomal_S6e"/>
    <property type="match status" value="1"/>
</dbReference>
<dbReference type="GO" id="GO:0006412">
    <property type="term" value="P:translation"/>
    <property type="evidence" value="ECO:0007669"/>
    <property type="project" value="InterPro"/>
</dbReference>
<reference evidence="6 7" key="1">
    <citation type="journal article" date="2020" name="Mol. Biol. Evol.">
        <title>Interspecific Gene Flow and the Evolution of Specialization in Black and White Rhinoceros.</title>
        <authorList>
            <person name="Moodley Y."/>
            <person name="Westbury M.V."/>
            <person name="Russo I.M."/>
            <person name="Gopalakrishnan S."/>
            <person name="Rakotoarivelo A."/>
            <person name="Olsen R.A."/>
            <person name="Prost S."/>
            <person name="Tunstall T."/>
            <person name="Ryder O.A."/>
            <person name="Dalen L."/>
            <person name="Bruford M.W."/>
        </authorList>
    </citation>
    <scope>NUCLEOTIDE SEQUENCE [LARGE SCALE GENOMIC DNA]</scope>
    <source>
        <strain evidence="6">SBR-YM</strain>
        <tissue evidence="6">Skin</tissue>
    </source>
</reference>